<proteinExistence type="predicted"/>
<gene>
    <name evidence="10" type="ORF">D1O30_15360</name>
</gene>
<keyword evidence="5" id="KW-0092">Biotin</keyword>
<sequence>MMRKLLIANRGEIACRIMRTAKRLGVTSVAVYSEVDAHALHVELADEAYLLGAAPARDSYLSIGKIIDVARRSGSDAVHPGYGFLAENADFAEACAANGLIFVGPPPHAMRLLGSKSEAKAAMMRAGVPVAPGSSGGEDAELFEAARAIGLPVLVKASAGGGGRGMRIVRAPEELSSAIESARREAGAAFGDDALFIEKYFSGYKHVEIQIFADSLGGVVSFLERDCSMQRRHQKIIEETPAPGLTPSLRAQMSDAAIRAARAAGYAGAGTVEFLVGEDHFYFLEMNTRLQVEHPVTEMVSKQDLVEWQLRVACGAPLPLTQNDLRMSGCAIEARICAEDPARGFMPSVGEIVHFRGPREAPFLRIDSGVRAGDRVTPYYDSLLAKLIVYGESRGQALRRLQAGLEEVEIVGVATNLDLLRVISKSDGMAAGDYDTEYVGDNIAMLTCAAAPSTDSDRFLLAAASAVFLANARRAALEASRAVGDDWSPWAGTDAWRLYERADHEFRVTQAGRTLAAQIIRPQDGGFLLSFGDAVTAVEVRSVGGRVSLLVDGVKHEVSTVALDDGVVVILGGRNYVLNWVEAARSSQGEGPQNERVLAPMPATVTRVAVKSGDAVSKGETLLVLEAMKMEIALAAPHDGVVESVACAVGDMAIEGAELITVLRKDVA</sequence>
<dbReference type="FunFam" id="3.30.1490.20:FF:000003">
    <property type="entry name" value="acetyl-CoA carboxylase isoform X1"/>
    <property type="match status" value="1"/>
</dbReference>
<dbReference type="InterPro" id="IPR005481">
    <property type="entry name" value="BC-like_N"/>
</dbReference>
<dbReference type="InterPro" id="IPR005482">
    <property type="entry name" value="Biotin_COase_C"/>
</dbReference>
<dbReference type="InterPro" id="IPR011054">
    <property type="entry name" value="Rudment_hybrid_motif"/>
</dbReference>
<dbReference type="GO" id="GO:0016874">
    <property type="term" value="F:ligase activity"/>
    <property type="evidence" value="ECO:0007669"/>
    <property type="project" value="UniProtKB-KW"/>
</dbReference>
<dbReference type="PROSITE" id="PS00188">
    <property type="entry name" value="BIOTIN"/>
    <property type="match status" value="1"/>
</dbReference>
<evidence type="ECO:0000256" key="5">
    <source>
        <dbReference type="ARBA" id="ARBA00023267"/>
    </source>
</evidence>
<dbReference type="SUPFAM" id="SSF51230">
    <property type="entry name" value="Single hybrid motif"/>
    <property type="match status" value="1"/>
</dbReference>
<evidence type="ECO:0000313" key="10">
    <source>
        <dbReference type="EMBL" id="RNJ50760.1"/>
    </source>
</evidence>
<organism evidence="10 11">
    <name type="scientific">Methylocystis hirsuta</name>
    <dbReference type="NCBI Taxonomy" id="369798"/>
    <lineage>
        <taxon>Bacteria</taxon>
        <taxon>Pseudomonadati</taxon>
        <taxon>Pseudomonadota</taxon>
        <taxon>Alphaproteobacteria</taxon>
        <taxon>Hyphomicrobiales</taxon>
        <taxon>Methylocystaceae</taxon>
        <taxon>Methylocystis</taxon>
    </lineage>
</organism>
<dbReference type="Pfam" id="PF00289">
    <property type="entry name" value="Biotin_carb_N"/>
    <property type="match status" value="1"/>
</dbReference>
<dbReference type="PROSITE" id="PS50975">
    <property type="entry name" value="ATP_GRASP"/>
    <property type="match status" value="1"/>
</dbReference>
<dbReference type="AlphaFoldDB" id="A0A3M9XV41"/>
<dbReference type="SUPFAM" id="SSF51246">
    <property type="entry name" value="Rudiment single hybrid motif"/>
    <property type="match status" value="1"/>
</dbReference>
<dbReference type="InterPro" id="IPR050856">
    <property type="entry name" value="Biotin_carboxylase_complex"/>
</dbReference>
<dbReference type="GO" id="GO:0005524">
    <property type="term" value="F:ATP binding"/>
    <property type="evidence" value="ECO:0007669"/>
    <property type="project" value="UniProtKB-UniRule"/>
</dbReference>
<feature type="domain" description="Lipoyl-binding" evidence="7">
    <location>
        <begin position="586"/>
        <end position="664"/>
    </location>
</feature>
<dbReference type="Pfam" id="PF02786">
    <property type="entry name" value="CPSase_L_D2"/>
    <property type="match status" value="1"/>
</dbReference>
<dbReference type="FunFam" id="3.30.470.20:FF:000028">
    <property type="entry name" value="Methylcrotonoyl-CoA carboxylase subunit alpha, mitochondrial"/>
    <property type="match status" value="1"/>
</dbReference>
<keyword evidence="2" id="KW-0436">Ligase</keyword>
<dbReference type="PANTHER" id="PTHR18866">
    <property type="entry name" value="CARBOXYLASE:PYRUVATE/ACETYL-COA/PROPIONYL-COA CARBOXYLASE"/>
    <property type="match status" value="1"/>
</dbReference>
<dbReference type="SUPFAM" id="SSF52440">
    <property type="entry name" value="PreATP-grasp domain"/>
    <property type="match status" value="1"/>
</dbReference>
<dbReference type="Pfam" id="PF21139">
    <property type="entry name" value="BT_MCC_alpha"/>
    <property type="match status" value="1"/>
</dbReference>
<accession>A0A3M9XV41</accession>
<dbReference type="SUPFAM" id="SSF56059">
    <property type="entry name" value="Glutathione synthetase ATP-binding domain-like"/>
    <property type="match status" value="1"/>
</dbReference>
<dbReference type="Gene3D" id="2.40.50.100">
    <property type="match status" value="1"/>
</dbReference>
<dbReference type="CDD" id="cd06850">
    <property type="entry name" value="biotinyl_domain"/>
    <property type="match status" value="1"/>
</dbReference>
<dbReference type="InterPro" id="IPR001882">
    <property type="entry name" value="Biotin_BS"/>
</dbReference>
<protein>
    <submittedName>
        <fullName evidence="10">ATP-grasp domain-containing protein</fullName>
    </submittedName>
</protein>
<dbReference type="InterPro" id="IPR016185">
    <property type="entry name" value="PreATP-grasp_dom_sf"/>
</dbReference>
<dbReference type="InterPro" id="IPR011761">
    <property type="entry name" value="ATP-grasp"/>
</dbReference>
<comment type="cofactor">
    <cofactor evidence="1">
        <name>biotin</name>
        <dbReference type="ChEBI" id="CHEBI:57586"/>
    </cofactor>
</comment>
<feature type="domain" description="ATP-grasp" evidence="8">
    <location>
        <begin position="120"/>
        <end position="314"/>
    </location>
</feature>
<evidence type="ECO:0000259" key="8">
    <source>
        <dbReference type="PROSITE" id="PS50975"/>
    </source>
</evidence>
<name>A0A3M9XV41_9HYPH</name>
<evidence type="ECO:0000259" key="7">
    <source>
        <dbReference type="PROSITE" id="PS50968"/>
    </source>
</evidence>
<dbReference type="FunFam" id="3.40.50.20:FF:000010">
    <property type="entry name" value="Propionyl-CoA carboxylase subunit alpha"/>
    <property type="match status" value="1"/>
</dbReference>
<dbReference type="InterPro" id="IPR011053">
    <property type="entry name" value="Single_hybrid_motif"/>
</dbReference>
<evidence type="ECO:0000256" key="4">
    <source>
        <dbReference type="ARBA" id="ARBA00022840"/>
    </source>
</evidence>
<dbReference type="InterPro" id="IPR011764">
    <property type="entry name" value="Biotin_carboxylation_dom"/>
</dbReference>
<dbReference type="Pfam" id="PF02785">
    <property type="entry name" value="Biotin_carb_C"/>
    <property type="match status" value="1"/>
</dbReference>
<dbReference type="EMBL" id="QWDD01000001">
    <property type="protein sequence ID" value="RNJ50760.1"/>
    <property type="molecule type" value="Genomic_DNA"/>
</dbReference>
<evidence type="ECO:0000313" key="11">
    <source>
        <dbReference type="Proteomes" id="UP000268623"/>
    </source>
</evidence>
<keyword evidence="11" id="KW-1185">Reference proteome</keyword>
<evidence type="ECO:0000259" key="9">
    <source>
        <dbReference type="PROSITE" id="PS50979"/>
    </source>
</evidence>
<feature type="domain" description="Biotin carboxylation" evidence="9">
    <location>
        <begin position="1"/>
        <end position="444"/>
    </location>
</feature>
<dbReference type="Gene3D" id="3.30.470.20">
    <property type="entry name" value="ATP-grasp fold, B domain"/>
    <property type="match status" value="1"/>
</dbReference>
<dbReference type="RefSeq" id="WP_123176671.1">
    <property type="nucleotide sequence ID" value="NZ_QWDD01000001.1"/>
</dbReference>
<dbReference type="PANTHER" id="PTHR18866:SF33">
    <property type="entry name" value="METHYLCROTONOYL-COA CARBOXYLASE SUBUNIT ALPHA, MITOCHONDRIAL-RELATED"/>
    <property type="match status" value="1"/>
</dbReference>
<dbReference type="OrthoDB" id="9763189at2"/>
<dbReference type="PROSITE" id="PS00867">
    <property type="entry name" value="CPSASE_2"/>
    <property type="match status" value="1"/>
</dbReference>
<comment type="caution">
    <text evidence="10">The sequence shown here is derived from an EMBL/GenBank/DDBJ whole genome shotgun (WGS) entry which is preliminary data.</text>
</comment>
<evidence type="ECO:0000256" key="6">
    <source>
        <dbReference type="PROSITE-ProRule" id="PRU00409"/>
    </source>
</evidence>
<keyword evidence="4 6" id="KW-0067">ATP-binding</keyword>
<dbReference type="PROSITE" id="PS50979">
    <property type="entry name" value="BC"/>
    <property type="match status" value="1"/>
</dbReference>
<dbReference type="Gene3D" id="3.30.700.40">
    <property type="match status" value="1"/>
</dbReference>
<evidence type="ECO:0000256" key="2">
    <source>
        <dbReference type="ARBA" id="ARBA00022598"/>
    </source>
</evidence>
<dbReference type="InterPro" id="IPR000089">
    <property type="entry name" value="Biotin_lipoyl"/>
</dbReference>
<dbReference type="Proteomes" id="UP000268623">
    <property type="component" value="Unassembled WGS sequence"/>
</dbReference>
<dbReference type="GO" id="GO:0046872">
    <property type="term" value="F:metal ion binding"/>
    <property type="evidence" value="ECO:0007669"/>
    <property type="project" value="InterPro"/>
</dbReference>
<dbReference type="PROSITE" id="PS50968">
    <property type="entry name" value="BIOTINYL_LIPOYL"/>
    <property type="match status" value="1"/>
</dbReference>
<reference evidence="10 11" key="1">
    <citation type="submission" date="2018-08" db="EMBL/GenBank/DDBJ databases">
        <title>Genome sequence of Methylocystis hirsuta CSC1, a methanotroph able to accumulate PHAs.</title>
        <authorList>
            <person name="Bordel S."/>
            <person name="Rodriguez E."/>
            <person name="Gancedo J."/>
            <person name="Munoz R."/>
        </authorList>
    </citation>
    <scope>NUCLEOTIDE SEQUENCE [LARGE SCALE GENOMIC DNA]</scope>
    <source>
        <strain evidence="10 11">CSC1</strain>
    </source>
</reference>
<dbReference type="InterPro" id="IPR048429">
    <property type="entry name" value="MCC_alpha_BT"/>
</dbReference>
<dbReference type="SMART" id="SM00878">
    <property type="entry name" value="Biotin_carb_C"/>
    <property type="match status" value="1"/>
</dbReference>
<dbReference type="Pfam" id="PF00364">
    <property type="entry name" value="Biotin_lipoyl"/>
    <property type="match status" value="1"/>
</dbReference>
<evidence type="ECO:0000256" key="3">
    <source>
        <dbReference type="ARBA" id="ARBA00022741"/>
    </source>
</evidence>
<keyword evidence="3 6" id="KW-0547">Nucleotide-binding</keyword>
<evidence type="ECO:0000256" key="1">
    <source>
        <dbReference type="ARBA" id="ARBA00001953"/>
    </source>
</evidence>
<dbReference type="InterPro" id="IPR005479">
    <property type="entry name" value="CPAse_ATP-bd"/>
</dbReference>